<dbReference type="Pfam" id="PF22936">
    <property type="entry name" value="Pol_BBD"/>
    <property type="match status" value="1"/>
</dbReference>
<dbReference type="EMBL" id="CAKLBY020000030">
    <property type="protein sequence ID" value="CAK7905852.1"/>
    <property type="molecule type" value="Genomic_DNA"/>
</dbReference>
<gene>
    <name evidence="2" type="ORF">PM001_LOCUS3198</name>
</gene>
<organism evidence="2 3">
    <name type="scientific">Peronospora matthiolae</name>
    <dbReference type="NCBI Taxonomy" id="2874970"/>
    <lineage>
        <taxon>Eukaryota</taxon>
        <taxon>Sar</taxon>
        <taxon>Stramenopiles</taxon>
        <taxon>Oomycota</taxon>
        <taxon>Peronosporomycetes</taxon>
        <taxon>Peronosporales</taxon>
        <taxon>Peronosporaceae</taxon>
        <taxon>Peronospora</taxon>
    </lineage>
</organism>
<feature type="domain" description="Retrovirus-related Pol polyprotein from transposon TNT 1-94-like beta-barrel" evidence="1">
    <location>
        <begin position="25"/>
        <end position="109"/>
    </location>
</feature>
<evidence type="ECO:0000313" key="2">
    <source>
        <dbReference type="EMBL" id="CAK7905852.1"/>
    </source>
</evidence>
<evidence type="ECO:0000313" key="3">
    <source>
        <dbReference type="Proteomes" id="UP001162060"/>
    </source>
</evidence>
<accession>A0AAV1TA42</accession>
<evidence type="ECO:0000259" key="1">
    <source>
        <dbReference type="Pfam" id="PF22936"/>
    </source>
</evidence>
<dbReference type="AlphaFoldDB" id="A0AAV1TA42"/>
<proteinExistence type="predicted"/>
<dbReference type="Proteomes" id="UP001162060">
    <property type="component" value="Unassembled WGS sequence"/>
</dbReference>
<name>A0AAV1TA42_9STRA</name>
<reference evidence="2" key="1">
    <citation type="submission" date="2024-01" db="EMBL/GenBank/DDBJ databases">
        <authorList>
            <person name="Webb A."/>
        </authorList>
    </citation>
    <scope>NUCLEOTIDE SEQUENCE</scope>
    <source>
        <strain evidence="2">Pm1</strain>
    </source>
</reference>
<protein>
    <recommendedName>
        <fullName evidence="1">Retrovirus-related Pol polyprotein from transposon TNT 1-94-like beta-barrel domain-containing protein</fullName>
    </recommendedName>
</protein>
<sequence>MKKKPSGANFVFAVGRGASRSPGQWILDSGSSRHLVNDPSLLTDPIDYRSECMTAATDGSALRITLQGTVDIQVVALEVVNTVRLLNVQYAENLERNILSYGLLEAKGCVLEYRGGRRV</sequence>
<comment type="caution">
    <text evidence="2">The sequence shown here is derived from an EMBL/GenBank/DDBJ whole genome shotgun (WGS) entry which is preliminary data.</text>
</comment>
<dbReference type="InterPro" id="IPR054722">
    <property type="entry name" value="PolX-like_BBD"/>
</dbReference>